<dbReference type="Gene3D" id="3.30.310.50">
    <property type="entry name" value="Alpha-D-phosphohexomutase, C-terminal domain"/>
    <property type="match status" value="1"/>
</dbReference>
<keyword evidence="2" id="KW-1185">Reference proteome</keyword>
<evidence type="ECO:0000313" key="2">
    <source>
        <dbReference type="Proteomes" id="UP000019666"/>
    </source>
</evidence>
<comment type="caution">
    <text evidence="1">The sequence shown here is derived from an EMBL/GenBank/DDBJ whole genome shotgun (WGS) entry which is preliminary data.</text>
</comment>
<dbReference type="EMBL" id="AOSK01000099">
    <property type="protein sequence ID" value="EYD74902.1"/>
    <property type="molecule type" value="Genomic_DNA"/>
</dbReference>
<evidence type="ECO:0000313" key="1">
    <source>
        <dbReference type="EMBL" id="EYD74902.1"/>
    </source>
</evidence>
<gene>
    <name evidence="1" type="ORF">Rumeso_03543</name>
</gene>
<dbReference type="HOGENOM" id="CLU_127482_1_0_5"/>
<dbReference type="PIRSF" id="PIRSF028291">
    <property type="entry name" value="UCP028291"/>
    <property type="match status" value="1"/>
</dbReference>
<evidence type="ECO:0008006" key="3">
    <source>
        <dbReference type="Google" id="ProtNLM"/>
    </source>
</evidence>
<dbReference type="AlphaFoldDB" id="A0A017HK74"/>
<sequence length="95" mass="10483">MTRITGTYETPNASRYLQQLCKHFGHKVEASFDETSGTIAFPAATATLAATSSALSVALDVQDPGQVARMREVIDSHLKRFAFREEFEGMAWQDA</sequence>
<dbReference type="Proteomes" id="UP000019666">
    <property type="component" value="Unassembled WGS sequence"/>
</dbReference>
<dbReference type="OrthoDB" id="9806511at2"/>
<reference evidence="1 2" key="1">
    <citation type="submission" date="2013-02" db="EMBL/GenBank/DDBJ databases">
        <authorList>
            <person name="Fiebig A."/>
            <person name="Goeker M."/>
            <person name="Klenk H.-P.P."/>
        </authorList>
    </citation>
    <scope>NUCLEOTIDE SEQUENCE [LARGE SCALE GENOMIC DNA]</scope>
    <source>
        <strain evidence="1 2">DSM 19309</strain>
    </source>
</reference>
<protein>
    <recommendedName>
        <fullName evidence="3">2,4-dihydroxyhept-2-ene-1,7-dioic acid aldolase</fullName>
    </recommendedName>
</protein>
<dbReference type="InterPro" id="IPR014543">
    <property type="entry name" value="UCP028291"/>
</dbReference>
<dbReference type="Pfam" id="PF09981">
    <property type="entry name" value="DUF2218"/>
    <property type="match status" value="1"/>
</dbReference>
<dbReference type="STRING" id="442562.Rumeso_03543"/>
<organism evidence="1 2">
    <name type="scientific">Rubellimicrobium mesophilum DSM 19309</name>
    <dbReference type="NCBI Taxonomy" id="442562"/>
    <lineage>
        <taxon>Bacteria</taxon>
        <taxon>Pseudomonadati</taxon>
        <taxon>Pseudomonadota</taxon>
        <taxon>Alphaproteobacteria</taxon>
        <taxon>Rhodobacterales</taxon>
        <taxon>Roseobacteraceae</taxon>
        <taxon>Rubellimicrobium</taxon>
    </lineage>
</organism>
<accession>A0A017HK74</accession>
<dbReference type="RefSeq" id="WP_037279671.1">
    <property type="nucleotide sequence ID" value="NZ_KK088563.1"/>
</dbReference>
<name>A0A017HK74_9RHOB</name>
<proteinExistence type="predicted"/>